<keyword evidence="9" id="KW-1185">Reference proteome</keyword>
<keyword evidence="6" id="KW-0472">Membrane</keyword>
<evidence type="ECO:0000313" key="9">
    <source>
        <dbReference type="Proteomes" id="UP000309061"/>
    </source>
</evidence>
<evidence type="ECO:0000256" key="5">
    <source>
        <dbReference type="ARBA" id="ARBA00023284"/>
    </source>
</evidence>
<proteinExistence type="inferred from homology"/>
<comment type="similarity">
    <text evidence="2">Belongs to the thioredoxin family. DsbE subfamily.</text>
</comment>
<evidence type="ECO:0000313" key="8">
    <source>
        <dbReference type="EMBL" id="QGM48108.1"/>
    </source>
</evidence>
<dbReference type="GO" id="GO:0030288">
    <property type="term" value="C:outer membrane-bounded periplasmic space"/>
    <property type="evidence" value="ECO:0007669"/>
    <property type="project" value="InterPro"/>
</dbReference>
<dbReference type="OrthoDB" id="9799347at2"/>
<keyword evidence="4" id="KW-1015">Disulfide bond</keyword>
<dbReference type="PANTHER" id="PTHR42852:SF6">
    <property type="entry name" value="THIOL:DISULFIDE INTERCHANGE PROTEIN DSBE"/>
    <property type="match status" value="1"/>
</dbReference>
<dbReference type="InterPro" id="IPR050553">
    <property type="entry name" value="Thioredoxin_ResA/DsbE_sf"/>
</dbReference>
<dbReference type="PROSITE" id="PS51352">
    <property type="entry name" value="THIOREDOXIN_2"/>
    <property type="match status" value="1"/>
</dbReference>
<organism evidence="8 9">
    <name type="scientific">Methylocystis heyeri</name>
    <dbReference type="NCBI Taxonomy" id="391905"/>
    <lineage>
        <taxon>Bacteria</taxon>
        <taxon>Pseudomonadati</taxon>
        <taxon>Pseudomonadota</taxon>
        <taxon>Alphaproteobacteria</taxon>
        <taxon>Hyphomicrobiales</taxon>
        <taxon>Methylocystaceae</taxon>
        <taxon>Methylocystis</taxon>
    </lineage>
</organism>
<reference evidence="8 9" key="1">
    <citation type="submission" date="2019-11" db="EMBL/GenBank/DDBJ databases">
        <title>The genome sequence of Methylocystis heyeri.</title>
        <authorList>
            <person name="Oshkin I.Y."/>
            <person name="Miroshnikov K."/>
            <person name="Dedysh S.N."/>
        </authorList>
    </citation>
    <scope>NUCLEOTIDE SEQUENCE [LARGE SCALE GENOMIC DNA]</scope>
    <source>
        <strain evidence="8 9">H2</strain>
    </source>
</reference>
<dbReference type="InterPro" id="IPR013766">
    <property type="entry name" value="Thioredoxin_domain"/>
</dbReference>
<comment type="subcellular location">
    <subcellularLocation>
        <location evidence="1">Cell envelope</location>
    </subcellularLocation>
</comment>
<dbReference type="AlphaFoldDB" id="A0A6B8KMH6"/>
<evidence type="ECO:0000256" key="4">
    <source>
        <dbReference type="ARBA" id="ARBA00023157"/>
    </source>
</evidence>
<feature type="transmembrane region" description="Helical" evidence="6">
    <location>
        <begin position="12"/>
        <end position="35"/>
    </location>
</feature>
<evidence type="ECO:0000256" key="1">
    <source>
        <dbReference type="ARBA" id="ARBA00004196"/>
    </source>
</evidence>
<dbReference type="KEGG" id="mhey:H2LOC_015565"/>
<evidence type="ECO:0000256" key="3">
    <source>
        <dbReference type="ARBA" id="ARBA00022748"/>
    </source>
</evidence>
<dbReference type="InterPro" id="IPR017937">
    <property type="entry name" value="Thioredoxin_CS"/>
</dbReference>
<dbReference type="InterPro" id="IPR013740">
    <property type="entry name" value="Redoxin"/>
</dbReference>
<dbReference type="PANTHER" id="PTHR42852">
    <property type="entry name" value="THIOL:DISULFIDE INTERCHANGE PROTEIN DSBE"/>
    <property type="match status" value="1"/>
</dbReference>
<name>A0A6B8KMH6_9HYPH</name>
<dbReference type="EMBL" id="CP046052">
    <property type="protein sequence ID" value="QGM48108.1"/>
    <property type="molecule type" value="Genomic_DNA"/>
</dbReference>
<evidence type="ECO:0000256" key="6">
    <source>
        <dbReference type="SAM" id="Phobius"/>
    </source>
</evidence>
<dbReference type="GO" id="GO:0015036">
    <property type="term" value="F:disulfide oxidoreductase activity"/>
    <property type="evidence" value="ECO:0007669"/>
    <property type="project" value="InterPro"/>
</dbReference>
<dbReference type="InterPro" id="IPR004799">
    <property type="entry name" value="Periplasmic_diS_OxRdtase_DsbE"/>
</dbReference>
<accession>A0A6B8KMH6</accession>
<keyword evidence="6" id="KW-1133">Transmembrane helix</keyword>
<keyword evidence="5" id="KW-0676">Redox-active center</keyword>
<dbReference type="NCBIfam" id="TIGR00385">
    <property type="entry name" value="dsbE"/>
    <property type="match status" value="1"/>
</dbReference>
<evidence type="ECO:0000256" key="2">
    <source>
        <dbReference type="ARBA" id="ARBA00007758"/>
    </source>
</evidence>
<protein>
    <submittedName>
        <fullName evidence="8">DsbE family thiol:disulfide interchange protein</fullName>
    </submittedName>
</protein>
<dbReference type="Proteomes" id="UP000309061">
    <property type="component" value="Chromosome"/>
</dbReference>
<feature type="domain" description="Thioredoxin" evidence="7">
    <location>
        <begin position="44"/>
        <end position="191"/>
    </location>
</feature>
<dbReference type="GO" id="GO:0017004">
    <property type="term" value="P:cytochrome complex assembly"/>
    <property type="evidence" value="ECO:0007669"/>
    <property type="project" value="UniProtKB-KW"/>
</dbReference>
<dbReference type="InterPro" id="IPR036249">
    <property type="entry name" value="Thioredoxin-like_sf"/>
</dbReference>
<dbReference type="SUPFAM" id="SSF52833">
    <property type="entry name" value="Thioredoxin-like"/>
    <property type="match status" value="1"/>
</dbReference>
<keyword evidence="3" id="KW-0201">Cytochrome c-type biogenesis</keyword>
<dbReference type="PROSITE" id="PS00194">
    <property type="entry name" value="THIOREDOXIN_1"/>
    <property type="match status" value="1"/>
</dbReference>
<dbReference type="Pfam" id="PF08534">
    <property type="entry name" value="Redoxin"/>
    <property type="match status" value="1"/>
</dbReference>
<sequence>METGDAGPARRSLLRLLPLVVFLLLAAVFLFRLFAGDASRLPSALIGRPAPPFTLPAVQGLAGVPGFSDDELRQGHVSIVNIFASWCGPCHQEHATLMAIGRDAALKEKGVRLYGLSYKDEAPNAVQFLTDGGNPYAAVGADLSGRTAIDFGVYGVPETFIIKGDGTVAYKYVGPLSAQAFALTLLPEIEKAMK</sequence>
<evidence type="ECO:0000259" key="7">
    <source>
        <dbReference type="PROSITE" id="PS51352"/>
    </source>
</evidence>
<keyword evidence="6" id="KW-0812">Transmembrane</keyword>
<dbReference type="CDD" id="cd03010">
    <property type="entry name" value="TlpA_like_DsbE"/>
    <property type="match status" value="1"/>
</dbReference>
<gene>
    <name evidence="8" type="ORF">H2LOC_015565</name>
</gene>
<dbReference type="Gene3D" id="3.40.30.10">
    <property type="entry name" value="Glutaredoxin"/>
    <property type="match status" value="1"/>
</dbReference>